<dbReference type="Pfam" id="PF13489">
    <property type="entry name" value="Methyltransf_23"/>
    <property type="match status" value="1"/>
</dbReference>
<dbReference type="Gene3D" id="3.40.50.150">
    <property type="entry name" value="Vaccinia Virus protein VP39"/>
    <property type="match status" value="1"/>
</dbReference>
<dbReference type="SUPFAM" id="SSF53335">
    <property type="entry name" value="S-adenosyl-L-methionine-dependent methyltransferases"/>
    <property type="match status" value="1"/>
</dbReference>
<keyword evidence="1" id="KW-0808">Transferase</keyword>
<dbReference type="AlphaFoldDB" id="A0A1G6J7A7"/>
<dbReference type="InterPro" id="IPR029063">
    <property type="entry name" value="SAM-dependent_MTases_sf"/>
</dbReference>
<dbReference type="EMBL" id="FMZA01000003">
    <property type="protein sequence ID" value="SDC14744.1"/>
    <property type="molecule type" value="Genomic_DNA"/>
</dbReference>
<accession>A0A1G6J7A7</accession>
<sequence length="197" mass="22940">MTKKQTGVLRMSSEQAIRVVVGAGEYNNNPGWIHTQRSELDLLRREDWEKRFSPDSIQTILAEHVWEHLRFDEGVEAAKNCYRFLKPGGWIRCAVPDGYFPDPAYQHVVQVGGPAPKDHPAASHQILYTYDWITKMFRQAGFDVYLLVYFDETGQFHYNKWDERGGFIYRSLRFDHRNKGGKIVFTSLLVDAVKPMR</sequence>
<evidence type="ECO:0000313" key="2">
    <source>
        <dbReference type="Proteomes" id="UP000199387"/>
    </source>
</evidence>
<protein>
    <submittedName>
        <fullName evidence="1">Predicted SAM-depedendent methyltransferase</fullName>
    </submittedName>
</protein>
<evidence type="ECO:0000313" key="1">
    <source>
        <dbReference type="EMBL" id="SDC14744.1"/>
    </source>
</evidence>
<dbReference type="GO" id="GO:0032259">
    <property type="term" value="P:methylation"/>
    <property type="evidence" value="ECO:0007669"/>
    <property type="project" value="UniProtKB-KW"/>
</dbReference>
<keyword evidence="1" id="KW-0489">Methyltransferase</keyword>
<gene>
    <name evidence="1" type="ORF">SAMN04488112_103219</name>
</gene>
<dbReference type="GO" id="GO:0008168">
    <property type="term" value="F:methyltransferase activity"/>
    <property type="evidence" value="ECO:0007669"/>
    <property type="project" value="UniProtKB-KW"/>
</dbReference>
<dbReference type="STRING" id="1236220.SAMN04488112_103219"/>
<proteinExistence type="predicted"/>
<reference evidence="1 2" key="1">
    <citation type="submission" date="2016-10" db="EMBL/GenBank/DDBJ databases">
        <authorList>
            <person name="de Groot N.N."/>
        </authorList>
    </citation>
    <scope>NUCLEOTIDE SEQUENCE [LARGE SCALE GENOMIC DNA]</scope>
    <source>
        <strain evidence="1 2">DSM 45514</strain>
    </source>
</reference>
<keyword evidence="2" id="KW-1185">Reference proteome</keyword>
<dbReference type="RefSeq" id="WP_245662074.1">
    <property type="nucleotide sequence ID" value="NZ_FMZA01000003.1"/>
</dbReference>
<dbReference type="Proteomes" id="UP000199387">
    <property type="component" value="Unassembled WGS sequence"/>
</dbReference>
<organism evidence="1 2">
    <name type="scientific">Melghirimyces thermohalophilus</name>
    <dbReference type="NCBI Taxonomy" id="1236220"/>
    <lineage>
        <taxon>Bacteria</taxon>
        <taxon>Bacillati</taxon>
        <taxon>Bacillota</taxon>
        <taxon>Bacilli</taxon>
        <taxon>Bacillales</taxon>
        <taxon>Thermoactinomycetaceae</taxon>
        <taxon>Melghirimyces</taxon>
    </lineage>
</organism>
<name>A0A1G6J7A7_9BACL</name>